<dbReference type="AlphaFoldDB" id="A0A5B7I3M9"/>
<sequence>MDDVEGKGRQQGGGGCPCGVQQRHAWLARGRGVKAAEKAHGARQVYLLECEAERGRMTGHSHCLLLDEAFPPQWRSKTHIVIALPRRPPVGAVEALRLLRDLLNVPEHPATAGPLLLLPPHVVRGGKHAGRAGLHVGGACVWLAGEAS</sequence>
<dbReference type="Proteomes" id="UP000324222">
    <property type="component" value="Unassembled WGS sequence"/>
</dbReference>
<evidence type="ECO:0000313" key="1">
    <source>
        <dbReference type="EMBL" id="MPC76883.1"/>
    </source>
</evidence>
<protein>
    <submittedName>
        <fullName evidence="1">Uncharacterized protein</fullName>
    </submittedName>
</protein>
<reference evidence="1 2" key="1">
    <citation type="submission" date="2019-05" db="EMBL/GenBank/DDBJ databases">
        <title>Another draft genome of Portunus trituberculatus and its Hox gene families provides insights of decapod evolution.</title>
        <authorList>
            <person name="Jeong J.-H."/>
            <person name="Song I."/>
            <person name="Kim S."/>
            <person name="Choi T."/>
            <person name="Kim D."/>
            <person name="Ryu S."/>
            <person name="Kim W."/>
        </authorList>
    </citation>
    <scope>NUCLEOTIDE SEQUENCE [LARGE SCALE GENOMIC DNA]</scope>
    <source>
        <tissue evidence="1">Muscle</tissue>
    </source>
</reference>
<proteinExistence type="predicted"/>
<evidence type="ECO:0000313" key="2">
    <source>
        <dbReference type="Proteomes" id="UP000324222"/>
    </source>
</evidence>
<accession>A0A5B7I3M9</accession>
<dbReference type="EMBL" id="VSRR010044453">
    <property type="protein sequence ID" value="MPC76883.1"/>
    <property type="molecule type" value="Genomic_DNA"/>
</dbReference>
<organism evidence="1 2">
    <name type="scientific">Portunus trituberculatus</name>
    <name type="common">Swimming crab</name>
    <name type="synonym">Neptunus trituberculatus</name>
    <dbReference type="NCBI Taxonomy" id="210409"/>
    <lineage>
        <taxon>Eukaryota</taxon>
        <taxon>Metazoa</taxon>
        <taxon>Ecdysozoa</taxon>
        <taxon>Arthropoda</taxon>
        <taxon>Crustacea</taxon>
        <taxon>Multicrustacea</taxon>
        <taxon>Malacostraca</taxon>
        <taxon>Eumalacostraca</taxon>
        <taxon>Eucarida</taxon>
        <taxon>Decapoda</taxon>
        <taxon>Pleocyemata</taxon>
        <taxon>Brachyura</taxon>
        <taxon>Eubrachyura</taxon>
        <taxon>Portunoidea</taxon>
        <taxon>Portunidae</taxon>
        <taxon>Portuninae</taxon>
        <taxon>Portunus</taxon>
    </lineage>
</organism>
<name>A0A5B7I3M9_PORTR</name>
<keyword evidence="2" id="KW-1185">Reference proteome</keyword>
<comment type="caution">
    <text evidence="1">The sequence shown here is derived from an EMBL/GenBank/DDBJ whole genome shotgun (WGS) entry which is preliminary data.</text>
</comment>
<gene>
    <name evidence="1" type="ORF">E2C01_071318</name>
</gene>